<keyword evidence="4" id="KW-0597">Phosphoprotein</keyword>
<evidence type="ECO:0000256" key="4">
    <source>
        <dbReference type="ARBA" id="ARBA00022553"/>
    </source>
</evidence>
<dbReference type="Pfam" id="PF00857">
    <property type="entry name" value="Isochorismatase"/>
    <property type="match status" value="1"/>
</dbReference>
<dbReference type="Proteomes" id="UP000183223">
    <property type="component" value="Unassembled WGS sequence"/>
</dbReference>
<comment type="pathway">
    <text evidence="1">Siderophore biosynthesis.</text>
</comment>
<dbReference type="EC" id="3.3.2.1" evidence="2"/>
<dbReference type="GO" id="GO:0016829">
    <property type="term" value="F:lyase activity"/>
    <property type="evidence" value="ECO:0007669"/>
    <property type="project" value="UniProtKB-KW"/>
</dbReference>
<protein>
    <recommendedName>
        <fullName evidence="2">isochorismatase</fullName>
        <ecNumber evidence="2">3.3.2.1</ecNumber>
    </recommendedName>
</protein>
<proteinExistence type="predicted"/>
<accession>A0A1G5Q6C0</accession>
<dbReference type="PRINTS" id="PR01398">
    <property type="entry name" value="ISCHRISMTASE"/>
</dbReference>
<dbReference type="GO" id="GO:0008908">
    <property type="term" value="F:isochorismatase activity"/>
    <property type="evidence" value="ECO:0007669"/>
    <property type="project" value="UniProtKB-EC"/>
</dbReference>
<dbReference type="InterPro" id="IPR050272">
    <property type="entry name" value="Isochorismatase-like_hydrls"/>
</dbReference>
<evidence type="ECO:0000256" key="6">
    <source>
        <dbReference type="ARBA" id="ARBA00048590"/>
    </source>
</evidence>
<dbReference type="InterPro" id="IPR000868">
    <property type="entry name" value="Isochorismatase-like_dom"/>
</dbReference>
<evidence type="ECO:0000256" key="5">
    <source>
        <dbReference type="ARBA" id="ARBA00022801"/>
    </source>
</evidence>
<keyword evidence="5" id="KW-0378">Hydrolase</keyword>
<keyword evidence="3" id="KW-0596">Phosphopantetheine</keyword>
<evidence type="ECO:0000256" key="2">
    <source>
        <dbReference type="ARBA" id="ARBA00012100"/>
    </source>
</evidence>
<gene>
    <name evidence="8" type="ORF">SAMN02982990_01070</name>
</gene>
<dbReference type="InterPro" id="IPR016291">
    <property type="entry name" value="Isochorismatase"/>
</dbReference>
<evidence type="ECO:0000313" key="8">
    <source>
        <dbReference type="EMBL" id="SCZ57435.1"/>
    </source>
</evidence>
<dbReference type="PIRSF" id="PIRSF001111">
    <property type="entry name" value="Isochorismatase"/>
    <property type="match status" value="1"/>
</dbReference>
<evidence type="ECO:0000313" key="9">
    <source>
        <dbReference type="Proteomes" id="UP000183223"/>
    </source>
</evidence>
<name>A0A1G5Q6C0_PHOLU</name>
<evidence type="ECO:0000256" key="1">
    <source>
        <dbReference type="ARBA" id="ARBA00004924"/>
    </source>
</evidence>
<dbReference type="EMBL" id="FMWJ01000003">
    <property type="protein sequence ID" value="SCZ57435.1"/>
    <property type="molecule type" value="Genomic_DNA"/>
</dbReference>
<evidence type="ECO:0000256" key="3">
    <source>
        <dbReference type="ARBA" id="ARBA00022450"/>
    </source>
</evidence>
<evidence type="ECO:0000259" key="7">
    <source>
        <dbReference type="Pfam" id="PF00857"/>
    </source>
</evidence>
<dbReference type="PANTHER" id="PTHR43540:SF3">
    <property type="entry name" value="ENTEROBACTIN SYNTHASE COMPONENT B"/>
    <property type="match status" value="1"/>
</dbReference>
<keyword evidence="9" id="KW-1185">Reference proteome</keyword>
<dbReference type="FunFam" id="3.40.50.850:FF:000002">
    <property type="entry name" value="Vibriobactin-specific isochorismatase"/>
    <property type="match status" value="1"/>
</dbReference>
<keyword evidence="8" id="KW-0456">Lyase</keyword>
<sequence length="217" mass="24679">MTIPSLKNYMLPQPKDFPGNEASWLFEPHKAILLIHDMQDYFLQFFGNNSPLVNQLIENIHLLKVFCKEKQIPIIYTAQPKVQSDEERALLNDIWGGGLNRSPHLQNISHALAPDNDDIVIVKWRYSAFQRSSLEKNMKDLGRDQLIICGVYGHIGCMITAVDAFMRDIKPFLVGDAIADFTLEDHLMALKYVAKRSGMVVSTKEIISSVNFDKSDL</sequence>
<dbReference type="InterPro" id="IPR036380">
    <property type="entry name" value="Isochorismatase-like_sf"/>
</dbReference>
<feature type="domain" description="Isochorismatase-like" evidence="7">
    <location>
        <begin position="32"/>
        <end position="204"/>
    </location>
</feature>
<comment type="catalytic activity">
    <reaction evidence="6">
        <text>isochorismate + H2O = (2S,3S)-2,3-dihydroxy-2,3-dihydrobenzoate + pyruvate</text>
        <dbReference type="Rhea" id="RHEA:11112"/>
        <dbReference type="ChEBI" id="CHEBI:15361"/>
        <dbReference type="ChEBI" id="CHEBI:15377"/>
        <dbReference type="ChEBI" id="CHEBI:29780"/>
        <dbReference type="ChEBI" id="CHEBI:58764"/>
        <dbReference type="EC" id="3.3.2.1"/>
    </reaction>
</comment>
<dbReference type="OrthoDB" id="5794853at2"/>
<organism evidence="8 9">
    <name type="scientific">Photorhabdus luminescens</name>
    <name type="common">Xenorhabdus luminescens</name>
    <dbReference type="NCBI Taxonomy" id="29488"/>
    <lineage>
        <taxon>Bacteria</taxon>
        <taxon>Pseudomonadati</taxon>
        <taxon>Pseudomonadota</taxon>
        <taxon>Gammaproteobacteria</taxon>
        <taxon>Enterobacterales</taxon>
        <taxon>Morganellaceae</taxon>
        <taxon>Photorhabdus</taxon>
    </lineage>
</organism>
<dbReference type="SUPFAM" id="SSF52499">
    <property type="entry name" value="Isochorismatase-like hydrolases"/>
    <property type="match status" value="1"/>
</dbReference>
<dbReference type="AlphaFoldDB" id="A0A1G5Q6C0"/>
<reference evidence="9" key="1">
    <citation type="submission" date="2016-10" db="EMBL/GenBank/DDBJ databases">
        <authorList>
            <person name="Varghese N."/>
            <person name="Submissions S."/>
        </authorList>
    </citation>
    <scope>NUCLEOTIDE SEQUENCE [LARGE SCALE GENOMIC DNA]</scope>
    <source>
        <strain evidence="9">ATCC 29999</strain>
    </source>
</reference>
<dbReference type="Gene3D" id="3.40.50.850">
    <property type="entry name" value="Isochorismatase-like"/>
    <property type="match status" value="1"/>
</dbReference>
<dbReference type="PANTHER" id="PTHR43540">
    <property type="entry name" value="PEROXYUREIDOACRYLATE/UREIDOACRYLATE AMIDOHYDROLASE-RELATED"/>
    <property type="match status" value="1"/>
</dbReference>